<evidence type="ECO:0000313" key="6">
    <source>
        <dbReference type="Proteomes" id="UP000177725"/>
    </source>
</evidence>
<feature type="region of interest" description="Disordered" evidence="4">
    <location>
        <begin position="87"/>
        <end position="124"/>
    </location>
</feature>
<dbReference type="InterPro" id="IPR000307">
    <property type="entry name" value="Ribosomal_bS16"/>
</dbReference>
<dbReference type="SUPFAM" id="SSF54565">
    <property type="entry name" value="Ribosomal protein S16"/>
    <property type="match status" value="1"/>
</dbReference>
<keyword evidence="2 3" id="KW-0687">Ribonucleoprotein</keyword>
<dbReference type="PROSITE" id="PS00732">
    <property type="entry name" value="RIBOSOMAL_S16"/>
    <property type="match status" value="1"/>
</dbReference>
<dbReference type="EMBL" id="MHMV01000001">
    <property type="protein sequence ID" value="OGZ35151.1"/>
    <property type="molecule type" value="Genomic_DNA"/>
</dbReference>
<dbReference type="GO" id="GO:0006412">
    <property type="term" value="P:translation"/>
    <property type="evidence" value="ECO:0007669"/>
    <property type="project" value="UniProtKB-UniRule"/>
</dbReference>
<protein>
    <recommendedName>
        <fullName evidence="3">Small ribosomal subunit protein bS16</fullName>
    </recommendedName>
</protein>
<keyword evidence="1 3" id="KW-0689">Ribosomal protein</keyword>
<sequence>MLVIRLTRRGKRNDPSFRIVVTEKSNPIKGKFLEELGFLNPKTKEKSFKQERILYWLSQGAKLTPTLNNLLVGEKIIEGKKVKSWRPKPSTVAKKAAEAAAKAPAPAAEPVKKEEPAAESEKKE</sequence>
<proteinExistence type="inferred from homology"/>
<dbReference type="Proteomes" id="UP000177725">
    <property type="component" value="Unassembled WGS sequence"/>
</dbReference>
<dbReference type="Pfam" id="PF00886">
    <property type="entry name" value="Ribosomal_S16"/>
    <property type="match status" value="1"/>
</dbReference>
<dbReference type="AlphaFoldDB" id="A0A1G2FC88"/>
<dbReference type="GO" id="GO:0005737">
    <property type="term" value="C:cytoplasm"/>
    <property type="evidence" value="ECO:0007669"/>
    <property type="project" value="UniProtKB-ARBA"/>
</dbReference>
<evidence type="ECO:0000256" key="1">
    <source>
        <dbReference type="ARBA" id="ARBA00022980"/>
    </source>
</evidence>
<gene>
    <name evidence="3" type="primary">rpsP</name>
    <name evidence="5" type="ORF">A2174_01670</name>
</gene>
<evidence type="ECO:0000256" key="3">
    <source>
        <dbReference type="HAMAP-Rule" id="MF_00385"/>
    </source>
</evidence>
<dbReference type="InterPro" id="IPR023803">
    <property type="entry name" value="Ribosomal_bS16_dom_sf"/>
</dbReference>
<comment type="caution">
    <text evidence="5">The sequence shown here is derived from an EMBL/GenBank/DDBJ whole genome shotgun (WGS) entry which is preliminary data.</text>
</comment>
<evidence type="ECO:0000256" key="4">
    <source>
        <dbReference type="SAM" id="MobiDB-lite"/>
    </source>
</evidence>
<accession>A0A1G2FC88</accession>
<dbReference type="InterPro" id="IPR020592">
    <property type="entry name" value="Ribosomal_bS16_CS"/>
</dbReference>
<feature type="compositionally biased region" description="Low complexity" evidence="4">
    <location>
        <begin position="98"/>
        <end position="109"/>
    </location>
</feature>
<feature type="compositionally biased region" description="Basic and acidic residues" evidence="4">
    <location>
        <begin position="110"/>
        <end position="124"/>
    </location>
</feature>
<evidence type="ECO:0000313" key="5">
    <source>
        <dbReference type="EMBL" id="OGZ35151.1"/>
    </source>
</evidence>
<name>A0A1G2FC88_9BACT</name>
<dbReference type="HAMAP" id="MF_00385">
    <property type="entry name" value="Ribosomal_bS16"/>
    <property type="match status" value="1"/>
</dbReference>
<dbReference type="PANTHER" id="PTHR12919">
    <property type="entry name" value="30S RIBOSOMAL PROTEIN S16"/>
    <property type="match status" value="1"/>
</dbReference>
<dbReference type="GO" id="GO:0015935">
    <property type="term" value="C:small ribosomal subunit"/>
    <property type="evidence" value="ECO:0007669"/>
    <property type="project" value="TreeGrafter"/>
</dbReference>
<organism evidence="5 6">
    <name type="scientific">Candidatus Portnoybacteria bacterium RBG_13_41_18</name>
    <dbReference type="NCBI Taxonomy" id="1801991"/>
    <lineage>
        <taxon>Bacteria</taxon>
        <taxon>Candidatus Portnoyibacteriota</taxon>
    </lineage>
</organism>
<evidence type="ECO:0000256" key="2">
    <source>
        <dbReference type="ARBA" id="ARBA00023274"/>
    </source>
</evidence>
<reference evidence="5 6" key="1">
    <citation type="journal article" date="2016" name="Nat. Commun.">
        <title>Thousands of microbial genomes shed light on interconnected biogeochemical processes in an aquifer system.</title>
        <authorList>
            <person name="Anantharaman K."/>
            <person name="Brown C.T."/>
            <person name="Hug L.A."/>
            <person name="Sharon I."/>
            <person name="Castelle C.J."/>
            <person name="Probst A.J."/>
            <person name="Thomas B.C."/>
            <person name="Singh A."/>
            <person name="Wilkins M.J."/>
            <person name="Karaoz U."/>
            <person name="Brodie E.L."/>
            <person name="Williams K.H."/>
            <person name="Hubbard S.S."/>
            <person name="Banfield J.F."/>
        </authorList>
    </citation>
    <scope>NUCLEOTIDE SEQUENCE [LARGE SCALE GENOMIC DNA]</scope>
</reference>
<comment type="similarity">
    <text evidence="3">Belongs to the bacterial ribosomal protein bS16 family.</text>
</comment>
<dbReference type="PANTHER" id="PTHR12919:SF20">
    <property type="entry name" value="SMALL RIBOSOMAL SUBUNIT PROTEIN BS16M"/>
    <property type="match status" value="1"/>
</dbReference>
<dbReference type="Gene3D" id="3.30.1320.10">
    <property type="match status" value="1"/>
</dbReference>
<dbReference type="NCBIfam" id="TIGR00002">
    <property type="entry name" value="S16"/>
    <property type="match status" value="1"/>
</dbReference>
<dbReference type="GO" id="GO:0003735">
    <property type="term" value="F:structural constituent of ribosome"/>
    <property type="evidence" value="ECO:0007669"/>
    <property type="project" value="InterPro"/>
</dbReference>